<feature type="compositionally biased region" description="Polar residues" evidence="2">
    <location>
        <begin position="793"/>
        <end position="805"/>
    </location>
</feature>
<accession>A0AA39NK62</accession>
<evidence type="ECO:0000313" key="4">
    <source>
        <dbReference type="EMBL" id="KAK0467106.1"/>
    </source>
</evidence>
<name>A0AA39NK62_ARMTA</name>
<dbReference type="Pfam" id="PF04082">
    <property type="entry name" value="Fungal_trans"/>
    <property type="match status" value="1"/>
</dbReference>
<dbReference type="GO" id="GO:0006351">
    <property type="term" value="P:DNA-templated transcription"/>
    <property type="evidence" value="ECO:0007669"/>
    <property type="project" value="InterPro"/>
</dbReference>
<feature type="compositionally biased region" description="Polar residues" evidence="2">
    <location>
        <begin position="668"/>
        <end position="701"/>
    </location>
</feature>
<dbReference type="PANTHER" id="PTHR46910:SF38">
    <property type="entry name" value="ZN(2)-C6 FUNGAL-TYPE DOMAIN-CONTAINING PROTEIN"/>
    <property type="match status" value="1"/>
</dbReference>
<dbReference type="GO" id="GO:0008270">
    <property type="term" value="F:zinc ion binding"/>
    <property type="evidence" value="ECO:0007669"/>
    <property type="project" value="InterPro"/>
</dbReference>
<reference evidence="4" key="1">
    <citation type="submission" date="2023-06" db="EMBL/GenBank/DDBJ databases">
        <authorList>
            <consortium name="Lawrence Berkeley National Laboratory"/>
            <person name="Ahrendt S."/>
            <person name="Sahu N."/>
            <person name="Indic B."/>
            <person name="Wong-Bajracharya J."/>
            <person name="Merenyi Z."/>
            <person name="Ke H.-M."/>
            <person name="Monk M."/>
            <person name="Kocsube S."/>
            <person name="Drula E."/>
            <person name="Lipzen A."/>
            <person name="Balint B."/>
            <person name="Henrissat B."/>
            <person name="Andreopoulos B."/>
            <person name="Martin F.M."/>
            <person name="Harder C.B."/>
            <person name="Rigling D."/>
            <person name="Ford K.L."/>
            <person name="Foster G.D."/>
            <person name="Pangilinan J."/>
            <person name="Papanicolaou A."/>
            <person name="Barry K."/>
            <person name="LaButti K."/>
            <person name="Viragh M."/>
            <person name="Koriabine M."/>
            <person name="Yan M."/>
            <person name="Riley R."/>
            <person name="Champramary S."/>
            <person name="Plett K.L."/>
            <person name="Tsai I.J."/>
            <person name="Slot J."/>
            <person name="Sipos G."/>
            <person name="Plett J."/>
            <person name="Nagy L.G."/>
            <person name="Grigoriev I.V."/>
        </authorList>
    </citation>
    <scope>NUCLEOTIDE SEQUENCE</scope>
    <source>
        <strain evidence="4">CCBAS 213</strain>
    </source>
</reference>
<dbReference type="Proteomes" id="UP001175211">
    <property type="component" value="Unassembled WGS sequence"/>
</dbReference>
<dbReference type="RefSeq" id="XP_060337698.1">
    <property type="nucleotide sequence ID" value="XM_060479480.1"/>
</dbReference>
<organism evidence="4 5">
    <name type="scientific">Armillaria tabescens</name>
    <name type="common">Ringless honey mushroom</name>
    <name type="synonym">Agaricus tabescens</name>
    <dbReference type="NCBI Taxonomy" id="1929756"/>
    <lineage>
        <taxon>Eukaryota</taxon>
        <taxon>Fungi</taxon>
        <taxon>Dikarya</taxon>
        <taxon>Basidiomycota</taxon>
        <taxon>Agaricomycotina</taxon>
        <taxon>Agaricomycetes</taxon>
        <taxon>Agaricomycetidae</taxon>
        <taxon>Agaricales</taxon>
        <taxon>Marasmiineae</taxon>
        <taxon>Physalacriaceae</taxon>
        <taxon>Desarmillaria</taxon>
    </lineage>
</organism>
<dbReference type="GO" id="GO:0003677">
    <property type="term" value="F:DNA binding"/>
    <property type="evidence" value="ECO:0007669"/>
    <property type="project" value="InterPro"/>
</dbReference>
<dbReference type="GO" id="GO:0000981">
    <property type="term" value="F:DNA-binding transcription factor activity, RNA polymerase II-specific"/>
    <property type="evidence" value="ECO:0007669"/>
    <property type="project" value="InterPro"/>
</dbReference>
<gene>
    <name evidence="4" type="ORF">EV420DRAFT_1699676</name>
</gene>
<feature type="region of interest" description="Disordered" evidence="2">
    <location>
        <begin position="785"/>
        <end position="805"/>
    </location>
</feature>
<dbReference type="InterPro" id="IPR007219">
    <property type="entry name" value="XnlR_reg_dom"/>
</dbReference>
<dbReference type="CDD" id="cd12148">
    <property type="entry name" value="fungal_TF_MHR"/>
    <property type="match status" value="1"/>
</dbReference>
<evidence type="ECO:0000256" key="2">
    <source>
        <dbReference type="SAM" id="MobiDB-lite"/>
    </source>
</evidence>
<comment type="caution">
    <text evidence="4">The sequence shown here is derived from an EMBL/GenBank/DDBJ whole genome shotgun (WGS) entry which is preliminary data.</text>
</comment>
<evidence type="ECO:0000256" key="1">
    <source>
        <dbReference type="ARBA" id="ARBA00023242"/>
    </source>
</evidence>
<feature type="region of interest" description="Disordered" evidence="2">
    <location>
        <begin position="600"/>
        <end position="772"/>
    </location>
</feature>
<sequence>MIIGDGNRLLGKKCSNCIAANLACTYLDVNNRIPSQRYVESLEMKVNEMEQLLRKMLPPDADLTEQLEKEPATLPASDEANGLIPNLMRSLGRDITNEKGRFVSEDDYDDVLETNLRRFQNYTHGRFFGKSSHAQLIQTALDLKCGRPSCLCDPSKIPLRRPEFWEPLWHTPGRLSQVQVNVEYSFPDNDLLWSLIGLYFTESNIFLPILHRPSFERLVSESTHVSDPVFARVLLAVCALGSRYSTDPRVLIDNDPSSNGWKWMQQIFECRREIPFLSSPLLYDCQSTCLSAAFMSGFVPQTAWTMAGIGLRVAQEAGAHRKKAHDGLNSAEAESWRRVFWCLLCIDRDLSSALGRPCAINDEDIDADLPADCDDEYWDHIYPEQAFKQPEGKPSLISYFNCQIRLTRLLMICLRTIYCTAKPKAMFGLVEKNWEEQIVVELDSALNVWIDSLPDHLRWDPNRENLVHCKQSATLLGAYYNLQILIHRPFIAAHRHSSKWPFPSLAICTNAARSCAHIVDIQYRRGGKFPLSGFLAFSAAVVLLFNIWEGQQSGLSADVKKEMEDVYKCMRVLRDLESRWRFAGVLWDILFQLTTAGDLPPPSPVSSKRDSDCPFDPNECGMSGVRRDSYAAENSYGESNYPSASEPMDTYAPGPSESPSSERRTTSISQPTNDPQCDCQSTSAYSQWPQSQASSLPMNSDSSERVYPHDQATFSHNVPEQHPQIYDYYQPSSSHPRQEHDPGYMLYYPYDSDSHATRSQPSGGSSDDRNYDRMRTMWNSIPGTMESGDWGNYHNNVNESSWSTQ</sequence>
<dbReference type="SMART" id="SM00906">
    <property type="entry name" value="Fungal_trans"/>
    <property type="match status" value="1"/>
</dbReference>
<dbReference type="EMBL" id="JAUEPS010000003">
    <property type="protein sequence ID" value="KAK0467106.1"/>
    <property type="molecule type" value="Genomic_DNA"/>
</dbReference>
<dbReference type="AlphaFoldDB" id="A0AA39NK62"/>
<dbReference type="GeneID" id="85363028"/>
<evidence type="ECO:0000259" key="3">
    <source>
        <dbReference type="SMART" id="SM00906"/>
    </source>
</evidence>
<evidence type="ECO:0000313" key="5">
    <source>
        <dbReference type="Proteomes" id="UP001175211"/>
    </source>
</evidence>
<keyword evidence="5" id="KW-1185">Reference proteome</keyword>
<dbReference type="PANTHER" id="PTHR46910">
    <property type="entry name" value="TRANSCRIPTION FACTOR PDR1"/>
    <property type="match status" value="1"/>
</dbReference>
<proteinExistence type="predicted"/>
<keyword evidence="1" id="KW-0539">Nucleus</keyword>
<feature type="domain" description="Xylanolytic transcriptional activator regulatory" evidence="3">
    <location>
        <begin position="303"/>
        <end position="376"/>
    </location>
</feature>
<dbReference type="Gene3D" id="4.10.240.10">
    <property type="entry name" value="Zn(2)-C6 fungal-type DNA-binding domain"/>
    <property type="match status" value="1"/>
</dbReference>
<dbReference type="InterPro" id="IPR036864">
    <property type="entry name" value="Zn2-C6_fun-type_DNA-bd_sf"/>
</dbReference>
<protein>
    <submittedName>
        <fullName evidence="4">Fungal-specific transcription factor domain-containing protein</fullName>
    </submittedName>
</protein>
<dbReference type="InterPro" id="IPR050987">
    <property type="entry name" value="AtrR-like"/>
</dbReference>